<dbReference type="Pfam" id="PF03797">
    <property type="entry name" value="Autotransporter"/>
    <property type="match status" value="1"/>
</dbReference>
<dbReference type="Proteomes" id="UP001499951">
    <property type="component" value="Unassembled WGS sequence"/>
</dbReference>
<dbReference type="PROSITE" id="PS51208">
    <property type="entry name" value="AUTOTRANSPORTER"/>
    <property type="match status" value="1"/>
</dbReference>
<feature type="signal peptide" evidence="1">
    <location>
        <begin position="1"/>
        <end position="16"/>
    </location>
</feature>
<dbReference type="SUPFAM" id="SSF103515">
    <property type="entry name" value="Autotransporter"/>
    <property type="match status" value="1"/>
</dbReference>
<reference evidence="3 4" key="1">
    <citation type="journal article" date="2019" name="Int. J. Syst. Evol. Microbiol.">
        <title>The Global Catalogue of Microorganisms (GCM) 10K type strain sequencing project: providing services to taxonomists for standard genome sequencing and annotation.</title>
        <authorList>
            <consortium name="The Broad Institute Genomics Platform"/>
            <consortium name="The Broad Institute Genome Sequencing Center for Infectious Disease"/>
            <person name="Wu L."/>
            <person name="Ma J."/>
        </authorList>
    </citation>
    <scope>NUCLEOTIDE SEQUENCE [LARGE SCALE GENOMIC DNA]</scope>
    <source>
        <strain evidence="3 4">JCM 15089</strain>
    </source>
</reference>
<feature type="domain" description="Autotransporter" evidence="2">
    <location>
        <begin position="891"/>
        <end position="1208"/>
    </location>
</feature>
<dbReference type="EMBL" id="BAAADD010000007">
    <property type="protein sequence ID" value="GAA0577845.1"/>
    <property type="molecule type" value="Genomic_DNA"/>
</dbReference>
<gene>
    <name evidence="3" type="ORF">GCM10008942_28420</name>
</gene>
<comment type="caution">
    <text evidence="3">The sequence shown here is derived from an EMBL/GenBank/DDBJ whole genome shotgun (WGS) entry which is preliminary data.</text>
</comment>
<organism evidence="3 4">
    <name type="scientific">Rhizomicrobium electricum</name>
    <dbReference type="NCBI Taxonomy" id="480070"/>
    <lineage>
        <taxon>Bacteria</taxon>
        <taxon>Pseudomonadati</taxon>
        <taxon>Pseudomonadota</taxon>
        <taxon>Alphaproteobacteria</taxon>
        <taxon>Micropepsales</taxon>
        <taxon>Micropepsaceae</taxon>
        <taxon>Rhizomicrobium</taxon>
    </lineage>
</organism>
<evidence type="ECO:0000259" key="2">
    <source>
        <dbReference type="PROSITE" id="PS51208"/>
    </source>
</evidence>
<name>A0ABN1EYN0_9PROT</name>
<accession>A0ABN1EYN0</accession>
<protein>
    <recommendedName>
        <fullName evidence="2">Autotransporter domain-containing protein</fullName>
    </recommendedName>
</protein>
<keyword evidence="1" id="KW-0732">Signal</keyword>
<sequence>MLSTAAAALFTSAALADTTITDSKSDPYTTGAFLVSGDKGTEKAGNITIQSGGSVNVSGLTQGAITIDSNNWLLNQGTISAKDKDAAIAIHVGMGANPDFTGTSITRSGGTSSVTGIYLDSNSVTSASGSGKGKIGLYLDTNTTSNACTAICTFTGAITLASGSSLSVTGDSSAAIQLGSSGDTTLKYGRLLGDLTIGGAVTATAETTNNSVNTAMYGLLSYGKIEGNVIIQSTGSMASYGHGAVGMAIAGQGITGSLTIDGSLVTSVLNENNNYNYYSKVNTTTNAEAGPALVIAASIGKGVSIGNGSTSASVSMQGTGAAIVVGSSTQSTAVTLNTYTDSTNPGFSFYNRGTIGAQYTNFNKPTEAIYLAGATSYQTVLIGGLFNAGSIQASAQTSNDATSSTNTYAFGLVVGDYVKFGVNDTVKNAPGAGTNDPGDRAALVVSGSSSGGGSISAQVSGTRGGTARAIWISGANSEIPSLINTGTISAMATTTNAALTGNPKDSSGNPYYSGTATDPLAAIAIEDDSGKLVSIVNSGTITAAAGYVSSTSSSTPTALDNNSQIAIAIRINGNPTGTTIKNYATDTRAAVIKGDIVFGGGSNQVLDLVGTSNYGSQVTGNVTYGYTIDANSVDELHIGVNSALYGKVVTNAPNSGVKVDIDANGTLTLLNTDTALAASTVNVQKNGTLNLGVNRQLTGKGMIQADAISFVNGANLGVTYASFLPKQAQNGAYQFVLMSATQGQMSIGQSIIDNFNNKTDISGNSTRPYLLKTATMCSTGNPGGCANFSKPDSTKDYLLINVVAKNTTELGLNPDSVAAVALPSDQGATTLFQQANLALAVDDELGAAFLNGIHNAKEAAKAYNDLAPGVTGGTRAIAISITDSATGPVAARQRALRMYGKTSGDFTIWGQEFVQMIKDPGTGATDVNTGFKTNPGFKDHGFGLSLGIDGGSPKYGWYGGALTFYAGDVNELSRNAHQNQQWYLLSLYSAWRGKGLFLDTKLDAGYGHIDGKRTLALMPTTTTYYIRQAENTHAGALISGSIATGVMFSYGAATFMPQFNLDGMYLREEGYTEKNPSTTTVGDGFDLKVGQYYAKSLRAFLGFDARYDLKVWDLYLQPEVRAGYRYDFVSDPVKLKASFAYSDTSAPIPAPGATFEVTGPDPSQGNFVLGSSISTTTDTWTLGLSFDLVKGSGGAFQQVGTLHILGRI</sequence>
<dbReference type="SMART" id="SM00869">
    <property type="entry name" value="Autotransporter"/>
    <property type="match status" value="1"/>
</dbReference>
<evidence type="ECO:0000313" key="4">
    <source>
        <dbReference type="Proteomes" id="UP001499951"/>
    </source>
</evidence>
<evidence type="ECO:0000313" key="3">
    <source>
        <dbReference type="EMBL" id="GAA0577845.1"/>
    </source>
</evidence>
<dbReference type="InterPro" id="IPR005546">
    <property type="entry name" value="Autotransporte_beta"/>
</dbReference>
<evidence type="ECO:0000256" key="1">
    <source>
        <dbReference type="SAM" id="SignalP"/>
    </source>
</evidence>
<keyword evidence="4" id="KW-1185">Reference proteome</keyword>
<feature type="chain" id="PRO_5046137897" description="Autotransporter domain-containing protein" evidence="1">
    <location>
        <begin position="17"/>
        <end position="1208"/>
    </location>
</feature>
<proteinExistence type="predicted"/>
<dbReference type="InterPro" id="IPR036709">
    <property type="entry name" value="Autotransporte_beta_dom_sf"/>
</dbReference>
<dbReference type="Gene3D" id="2.40.128.130">
    <property type="entry name" value="Autotransporter beta-domain"/>
    <property type="match status" value="1"/>
</dbReference>